<proteinExistence type="predicted"/>
<accession>A0A1V0SKV0</accession>
<evidence type="ECO:0000313" key="1">
    <source>
        <dbReference type="EMBL" id="ARF12369.1"/>
    </source>
</evidence>
<protein>
    <submittedName>
        <fullName evidence="1">Uncharacterized protein</fullName>
    </submittedName>
</protein>
<name>A0A1V0SKV0_9VIRU</name>
<dbReference type="EMBL" id="KY684112">
    <property type="protein sequence ID" value="ARF12369.1"/>
    <property type="molecule type" value="Genomic_DNA"/>
</dbReference>
<organism evidence="1">
    <name type="scientific">Klosneuvirus KNV1</name>
    <dbReference type="NCBI Taxonomy" id="1977640"/>
    <lineage>
        <taxon>Viruses</taxon>
        <taxon>Varidnaviria</taxon>
        <taxon>Bamfordvirae</taxon>
        <taxon>Nucleocytoviricota</taxon>
        <taxon>Megaviricetes</taxon>
        <taxon>Imitervirales</taxon>
        <taxon>Mimiviridae</taxon>
        <taxon>Klosneuvirinae</taxon>
        <taxon>Klosneuvirus</taxon>
    </lineage>
</organism>
<reference evidence="1" key="1">
    <citation type="journal article" date="2017" name="Science">
        <title>Giant viruses with an expanded complement of translation system components.</title>
        <authorList>
            <person name="Schulz F."/>
            <person name="Yutin N."/>
            <person name="Ivanova N.N."/>
            <person name="Ortega D.R."/>
            <person name="Lee T.K."/>
            <person name="Vierheilig J."/>
            <person name="Daims H."/>
            <person name="Horn M."/>
            <person name="Wagner M."/>
            <person name="Jensen G.J."/>
            <person name="Kyrpides N.C."/>
            <person name="Koonin E.V."/>
            <person name="Woyke T."/>
        </authorList>
    </citation>
    <scope>NUCLEOTIDE SEQUENCE</scope>
    <source>
        <strain evidence="1">KNV1</strain>
    </source>
</reference>
<gene>
    <name evidence="1" type="ORF">Klosneuvirus_5_39</name>
</gene>
<sequence length="91" mass="10547">MYLIIGIIIILLICFLYTRTEGFDPLLTVDSPNLIDVNYYENAPRNVRFNRGGGIMYVTNQQMPLNCKQIECPDYVDESITLGKNNYCWQC</sequence>